<feature type="repeat" description="ANK" evidence="3">
    <location>
        <begin position="32"/>
        <end position="56"/>
    </location>
</feature>
<evidence type="ECO:0000256" key="2">
    <source>
        <dbReference type="ARBA" id="ARBA00023043"/>
    </source>
</evidence>
<dbReference type="Proteomes" id="UP000596742">
    <property type="component" value="Unassembled WGS sequence"/>
</dbReference>
<evidence type="ECO:0000313" key="4">
    <source>
        <dbReference type="EMBL" id="VDI75752.1"/>
    </source>
</evidence>
<dbReference type="OrthoDB" id="6149245at2759"/>
<evidence type="ECO:0000256" key="1">
    <source>
        <dbReference type="ARBA" id="ARBA00022737"/>
    </source>
</evidence>
<dbReference type="PANTHER" id="PTHR24173">
    <property type="entry name" value="ANKYRIN REPEAT CONTAINING"/>
    <property type="match status" value="1"/>
</dbReference>
<keyword evidence="5" id="KW-1185">Reference proteome</keyword>
<sequence>MIYFDFFPQFFSIKRIIADIHYKIRSAVLSLQGWTALHVAVVQGYRDVVNILLENGCKNEKDVQGKTALHVAAGSLYVESSIIQTLLEHGCKPDELDSKEYEDFWQLGLPLEAKELDKKSANVFASLLKEEGYQHYEARVMLAGEQGTGKTTVARYLVGRGPTYMRKSTDGIDLYNGLSFIDRETEEWLHGKQEIAISRSLRQDEDISTHFKENWGKIMEVEEEQSEIAISRSLQQDLDTSTHFKENEKTFMEVQEEQSGDESFIISTDDPLPDQSDKMQQYSYHDKDVDQPFIDSRIVEEKASIESMPVLLEESTRKKIQRENIVNTPGEVLYEPKSDRLDQNRTQPVEPLILCKDTVQFLQEETCMETEVVRNPGIIKNLKKMFGVQKDVAEIKVSVTKENFLEESVKVGKKKLHQKKIAPVIIWDFGGQDVFYSTHQTFLTYRAIYLIVLDGSRTLDDPCPFEQYLPGKDGPKTARGNPYYKFHAKDQII</sequence>
<dbReference type="Gene3D" id="1.25.40.20">
    <property type="entry name" value="Ankyrin repeat-containing domain"/>
    <property type="match status" value="1"/>
</dbReference>
<evidence type="ECO:0000256" key="3">
    <source>
        <dbReference type="PROSITE-ProRule" id="PRU00023"/>
    </source>
</evidence>
<reference evidence="4" key="1">
    <citation type="submission" date="2018-11" db="EMBL/GenBank/DDBJ databases">
        <authorList>
            <person name="Alioto T."/>
            <person name="Alioto T."/>
        </authorList>
    </citation>
    <scope>NUCLEOTIDE SEQUENCE</scope>
</reference>
<name>A0A8B6H8R1_MYTGA</name>
<dbReference type="Pfam" id="PF12796">
    <property type="entry name" value="Ank_2"/>
    <property type="match status" value="1"/>
</dbReference>
<feature type="repeat" description="ANK" evidence="3">
    <location>
        <begin position="64"/>
        <end position="98"/>
    </location>
</feature>
<dbReference type="Gene3D" id="3.30.70.1390">
    <property type="entry name" value="ROC domain from the Parkinson's disease-associated leucine-rich repeat kinase 2"/>
    <property type="match status" value="1"/>
</dbReference>
<dbReference type="InterPro" id="IPR036770">
    <property type="entry name" value="Ankyrin_rpt-contain_sf"/>
</dbReference>
<dbReference type="SUPFAM" id="SSF48403">
    <property type="entry name" value="Ankyrin repeat"/>
    <property type="match status" value="1"/>
</dbReference>
<evidence type="ECO:0000313" key="5">
    <source>
        <dbReference type="Proteomes" id="UP000596742"/>
    </source>
</evidence>
<dbReference type="InterPro" id="IPR027417">
    <property type="entry name" value="P-loop_NTPase"/>
</dbReference>
<dbReference type="PANTHER" id="PTHR24173:SF74">
    <property type="entry name" value="ANKYRIN REPEAT DOMAIN-CONTAINING PROTEIN 16"/>
    <property type="match status" value="1"/>
</dbReference>
<dbReference type="EMBL" id="UYJE01009696">
    <property type="protein sequence ID" value="VDI75752.1"/>
    <property type="molecule type" value="Genomic_DNA"/>
</dbReference>
<dbReference type="SUPFAM" id="SSF52540">
    <property type="entry name" value="P-loop containing nucleoside triphosphate hydrolases"/>
    <property type="match status" value="1"/>
</dbReference>
<proteinExistence type="predicted"/>
<organism evidence="4 5">
    <name type="scientific">Mytilus galloprovincialis</name>
    <name type="common">Mediterranean mussel</name>
    <dbReference type="NCBI Taxonomy" id="29158"/>
    <lineage>
        <taxon>Eukaryota</taxon>
        <taxon>Metazoa</taxon>
        <taxon>Spiralia</taxon>
        <taxon>Lophotrochozoa</taxon>
        <taxon>Mollusca</taxon>
        <taxon>Bivalvia</taxon>
        <taxon>Autobranchia</taxon>
        <taxon>Pteriomorphia</taxon>
        <taxon>Mytilida</taxon>
        <taxon>Mytiloidea</taxon>
        <taxon>Mytilidae</taxon>
        <taxon>Mytilinae</taxon>
        <taxon>Mytilus</taxon>
    </lineage>
</organism>
<dbReference type="PROSITE" id="PS50297">
    <property type="entry name" value="ANK_REP_REGION"/>
    <property type="match status" value="2"/>
</dbReference>
<dbReference type="PROSITE" id="PS50088">
    <property type="entry name" value="ANK_REPEAT"/>
    <property type="match status" value="2"/>
</dbReference>
<keyword evidence="1" id="KW-0677">Repeat</keyword>
<dbReference type="AlphaFoldDB" id="A0A8B6H8R1"/>
<comment type="caution">
    <text evidence="4">The sequence shown here is derived from an EMBL/GenBank/DDBJ whole genome shotgun (WGS) entry which is preliminary data.</text>
</comment>
<protein>
    <submittedName>
        <fullName evidence="4">Uncharacterized protein</fullName>
    </submittedName>
</protein>
<gene>
    <name evidence="4" type="ORF">MGAL_10B051332</name>
</gene>
<dbReference type="Pfam" id="PF08477">
    <property type="entry name" value="Roc"/>
    <property type="match status" value="1"/>
</dbReference>
<dbReference type="InterPro" id="IPR002110">
    <property type="entry name" value="Ankyrin_rpt"/>
</dbReference>
<accession>A0A8B6H8R1</accession>
<keyword evidence="2 3" id="KW-0040">ANK repeat</keyword>
<dbReference type="SMART" id="SM00248">
    <property type="entry name" value="ANK"/>
    <property type="match status" value="2"/>
</dbReference>